<feature type="compositionally biased region" description="Polar residues" evidence="1">
    <location>
        <begin position="55"/>
        <end position="70"/>
    </location>
</feature>
<accession>A0A6A7B2A5</accession>
<feature type="transmembrane region" description="Helical" evidence="2">
    <location>
        <begin position="524"/>
        <end position="545"/>
    </location>
</feature>
<sequence>MSDQQSQGNMCPKSMEIDEVVAIYYSPSPGSPLGTGSHRPLKSTSATASYSFFQSRNPSPIYASSTSDPNDVNRPRLSRTNSGYLDRAQLFGRSPVPEFVSSPRLLSTAIEKRRRSSSLFTLEAATTKLNIDHVPIPPSQAFSRKCSSSSIEDEKDYTTLLNSRRQSARSLRSPRSNLTKTYYDEWIEAGTPDSAQASTQPSLGSGGTSDVPVARTIEESKPRTVSTAVAALRNQLFKGGLRPAPSDARKPSWTRRIFGGQTVASSKSPIATATAPLEDDPDEFGYENPTTPIENVRDILERVKSRSSSIAPEHEIAHSRKVLEQDKSCDDDDDRSGYSGVFSDLGTPPSPTLDASSMAGESGTTGPYITYQADQIYVQGRDTSDVASDVATAKESVSRSPDFAAVPIRAPESSKAILTLMTPVTNFSQDPLVFQGMSTTRQTGLETLGIMAPITIFSRVPISATEISTPPPNQAVSLSPSTHVRGQQLVSFSQACAITYGCVSFTAIYTAFRRVGEDQDTCKLVNDLGAALAVGIVLTVTTSLIGVDTIAISAKEILLAFGAALQAMFGMMEEWVGRYEQG</sequence>
<dbReference type="EMBL" id="MU006311">
    <property type="protein sequence ID" value="KAF2849522.1"/>
    <property type="molecule type" value="Genomic_DNA"/>
</dbReference>
<feature type="region of interest" description="Disordered" evidence="1">
    <location>
        <begin position="55"/>
        <end position="81"/>
    </location>
</feature>
<evidence type="ECO:0000256" key="2">
    <source>
        <dbReference type="SAM" id="Phobius"/>
    </source>
</evidence>
<name>A0A6A7B2A5_9PLEO</name>
<feature type="compositionally biased region" description="Basic and acidic residues" evidence="1">
    <location>
        <begin position="312"/>
        <end position="328"/>
    </location>
</feature>
<proteinExistence type="predicted"/>
<dbReference type="AlphaFoldDB" id="A0A6A7B2A5"/>
<evidence type="ECO:0000313" key="3">
    <source>
        <dbReference type="EMBL" id="KAF2849522.1"/>
    </source>
</evidence>
<keyword evidence="4" id="KW-1185">Reference proteome</keyword>
<dbReference type="Proteomes" id="UP000799423">
    <property type="component" value="Unassembled WGS sequence"/>
</dbReference>
<feature type="region of interest" description="Disordered" evidence="1">
    <location>
        <begin position="306"/>
        <end position="361"/>
    </location>
</feature>
<protein>
    <submittedName>
        <fullName evidence="3">Uncharacterized protein</fullName>
    </submittedName>
</protein>
<keyword evidence="2" id="KW-1133">Transmembrane helix</keyword>
<reference evidence="3" key="1">
    <citation type="submission" date="2020-01" db="EMBL/GenBank/DDBJ databases">
        <authorList>
            <consortium name="DOE Joint Genome Institute"/>
            <person name="Haridas S."/>
            <person name="Albert R."/>
            <person name="Binder M."/>
            <person name="Bloem J."/>
            <person name="Labutti K."/>
            <person name="Salamov A."/>
            <person name="Andreopoulos B."/>
            <person name="Baker S.E."/>
            <person name="Barry K."/>
            <person name="Bills G."/>
            <person name="Bluhm B.H."/>
            <person name="Cannon C."/>
            <person name="Castanera R."/>
            <person name="Culley D.E."/>
            <person name="Daum C."/>
            <person name="Ezra D."/>
            <person name="Gonzalez J.B."/>
            <person name="Henrissat B."/>
            <person name="Kuo A."/>
            <person name="Liang C."/>
            <person name="Lipzen A."/>
            <person name="Lutzoni F."/>
            <person name="Magnuson J."/>
            <person name="Mondo S."/>
            <person name="Nolan M."/>
            <person name="Ohm R."/>
            <person name="Pangilinan J."/>
            <person name="Park H.-J."/>
            <person name="Ramirez L."/>
            <person name="Alfaro M."/>
            <person name="Sun H."/>
            <person name="Tritt A."/>
            <person name="Yoshinaga Y."/>
            <person name="Zwiers L.-H."/>
            <person name="Turgeon B.G."/>
            <person name="Goodwin S.B."/>
            <person name="Spatafora J.W."/>
            <person name="Crous P.W."/>
            <person name="Grigoriev I.V."/>
        </authorList>
    </citation>
    <scope>NUCLEOTIDE SEQUENCE</scope>
    <source>
        <strain evidence="3">IPT5</strain>
    </source>
</reference>
<keyword evidence="2" id="KW-0812">Transmembrane</keyword>
<evidence type="ECO:0000256" key="1">
    <source>
        <dbReference type="SAM" id="MobiDB-lite"/>
    </source>
</evidence>
<dbReference type="OrthoDB" id="10635202at2759"/>
<organism evidence="3 4">
    <name type="scientific">Plenodomus tracheiphilus IPT5</name>
    <dbReference type="NCBI Taxonomy" id="1408161"/>
    <lineage>
        <taxon>Eukaryota</taxon>
        <taxon>Fungi</taxon>
        <taxon>Dikarya</taxon>
        <taxon>Ascomycota</taxon>
        <taxon>Pezizomycotina</taxon>
        <taxon>Dothideomycetes</taxon>
        <taxon>Pleosporomycetidae</taxon>
        <taxon>Pleosporales</taxon>
        <taxon>Pleosporineae</taxon>
        <taxon>Leptosphaeriaceae</taxon>
        <taxon>Plenodomus</taxon>
    </lineage>
</organism>
<keyword evidence="2" id="KW-0472">Membrane</keyword>
<gene>
    <name evidence="3" type="ORF">T440DRAFT_533630</name>
</gene>
<evidence type="ECO:0000313" key="4">
    <source>
        <dbReference type="Proteomes" id="UP000799423"/>
    </source>
</evidence>
<feature type="transmembrane region" description="Helical" evidence="2">
    <location>
        <begin position="557"/>
        <end position="576"/>
    </location>
</feature>
<feature type="transmembrane region" description="Helical" evidence="2">
    <location>
        <begin position="489"/>
        <end position="512"/>
    </location>
</feature>